<organism evidence="8 9">
    <name type="scientific">Pholiota conissans</name>
    <dbReference type="NCBI Taxonomy" id="109636"/>
    <lineage>
        <taxon>Eukaryota</taxon>
        <taxon>Fungi</taxon>
        <taxon>Dikarya</taxon>
        <taxon>Basidiomycota</taxon>
        <taxon>Agaricomycotina</taxon>
        <taxon>Agaricomycetes</taxon>
        <taxon>Agaricomycetidae</taxon>
        <taxon>Agaricales</taxon>
        <taxon>Agaricineae</taxon>
        <taxon>Strophariaceae</taxon>
        <taxon>Pholiota</taxon>
    </lineage>
</organism>
<dbReference type="EMBL" id="MU155186">
    <property type="protein sequence ID" value="KAF9480965.1"/>
    <property type="molecule type" value="Genomic_DNA"/>
</dbReference>
<feature type="compositionally biased region" description="Polar residues" evidence="6">
    <location>
        <begin position="151"/>
        <end position="166"/>
    </location>
</feature>
<dbReference type="GO" id="GO:0008270">
    <property type="term" value="F:zinc ion binding"/>
    <property type="evidence" value="ECO:0007669"/>
    <property type="project" value="UniProtKB-KW"/>
</dbReference>
<evidence type="ECO:0000256" key="1">
    <source>
        <dbReference type="ARBA" id="ARBA00004123"/>
    </source>
</evidence>
<keyword evidence="2" id="KW-0479">Metal-binding</keyword>
<evidence type="ECO:0000259" key="7">
    <source>
        <dbReference type="PROSITE" id="PS50064"/>
    </source>
</evidence>
<proteinExistence type="predicted"/>
<dbReference type="InterPro" id="IPR001510">
    <property type="entry name" value="Znf_PARP"/>
</dbReference>
<feature type="region of interest" description="Disordered" evidence="6">
    <location>
        <begin position="93"/>
        <end position="166"/>
    </location>
</feature>
<feature type="domain" description="PARP-type" evidence="7">
    <location>
        <begin position="8"/>
        <end position="98"/>
    </location>
</feature>
<accession>A0A9P5Z6F7</accession>
<dbReference type="SUPFAM" id="SSF57716">
    <property type="entry name" value="Glucocorticoid receptor-like (DNA-binding domain)"/>
    <property type="match status" value="1"/>
</dbReference>
<feature type="compositionally biased region" description="Basic and acidic residues" evidence="6">
    <location>
        <begin position="106"/>
        <end position="121"/>
    </location>
</feature>
<dbReference type="Pfam" id="PF00645">
    <property type="entry name" value="zf-PARP"/>
    <property type="match status" value="1"/>
</dbReference>
<evidence type="ECO:0000256" key="6">
    <source>
        <dbReference type="SAM" id="MobiDB-lite"/>
    </source>
</evidence>
<dbReference type="Gene3D" id="3.30.1740.10">
    <property type="entry name" value="Zinc finger, PARP-type"/>
    <property type="match status" value="1"/>
</dbReference>
<keyword evidence="5" id="KW-0539">Nucleus</keyword>
<evidence type="ECO:0000256" key="4">
    <source>
        <dbReference type="ARBA" id="ARBA00022833"/>
    </source>
</evidence>
<evidence type="ECO:0000256" key="3">
    <source>
        <dbReference type="ARBA" id="ARBA00022771"/>
    </source>
</evidence>
<keyword evidence="4" id="KW-0862">Zinc</keyword>
<dbReference type="PROSITE" id="PS50064">
    <property type="entry name" value="ZF_PARP_2"/>
    <property type="match status" value="1"/>
</dbReference>
<keyword evidence="9" id="KW-1185">Reference proteome</keyword>
<sequence>MAEKASGYRIEYATSNRAKCKGPKPCGGTPITKGDMRFGTVVDIGGHANFAWRHWGCVTKKLIENMKAKHDEASDLDGFEDLKDEDKAKIIKAWQDGEVADEDIPDSARKPAGEEGEEKPKKTTKKATKKKADEAEDDDAEEAPKKKAGTSKVSFSACSSSYVANS</sequence>
<dbReference type="InterPro" id="IPR036957">
    <property type="entry name" value="Znf_PARP_sf"/>
</dbReference>
<dbReference type="SMART" id="SM01336">
    <property type="entry name" value="zf-PARP"/>
    <property type="match status" value="1"/>
</dbReference>
<evidence type="ECO:0000313" key="8">
    <source>
        <dbReference type="EMBL" id="KAF9480965.1"/>
    </source>
</evidence>
<dbReference type="GO" id="GO:0003677">
    <property type="term" value="F:DNA binding"/>
    <property type="evidence" value="ECO:0007669"/>
    <property type="project" value="InterPro"/>
</dbReference>
<name>A0A9P5Z6F7_9AGAR</name>
<gene>
    <name evidence="8" type="ORF">BDN70DRAFT_804410</name>
</gene>
<dbReference type="GO" id="GO:0005634">
    <property type="term" value="C:nucleus"/>
    <property type="evidence" value="ECO:0007669"/>
    <property type="project" value="UniProtKB-SubCell"/>
</dbReference>
<comment type="subcellular location">
    <subcellularLocation>
        <location evidence="1">Nucleus</location>
    </subcellularLocation>
</comment>
<dbReference type="Proteomes" id="UP000807469">
    <property type="component" value="Unassembled WGS sequence"/>
</dbReference>
<reference evidence="8" key="1">
    <citation type="submission" date="2020-11" db="EMBL/GenBank/DDBJ databases">
        <authorList>
            <consortium name="DOE Joint Genome Institute"/>
            <person name="Ahrendt S."/>
            <person name="Riley R."/>
            <person name="Andreopoulos W."/>
            <person name="Labutti K."/>
            <person name="Pangilinan J."/>
            <person name="Ruiz-Duenas F.J."/>
            <person name="Barrasa J.M."/>
            <person name="Sanchez-Garcia M."/>
            <person name="Camarero S."/>
            <person name="Miyauchi S."/>
            <person name="Serrano A."/>
            <person name="Linde D."/>
            <person name="Babiker R."/>
            <person name="Drula E."/>
            <person name="Ayuso-Fernandez I."/>
            <person name="Pacheco R."/>
            <person name="Padilla G."/>
            <person name="Ferreira P."/>
            <person name="Barriuso J."/>
            <person name="Kellner H."/>
            <person name="Castanera R."/>
            <person name="Alfaro M."/>
            <person name="Ramirez L."/>
            <person name="Pisabarro A.G."/>
            <person name="Kuo A."/>
            <person name="Tritt A."/>
            <person name="Lipzen A."/>
            <person name="He G."/>
            <person name="Yan M."/>
            <person name="Ng V."/>
            <person name="Cullen D."/>
            <person name="Martin F."/>
            <person name="Rosso M.-N."/>
            <person name="Henrissat B."/>
            <person name="Hibbett D."/>
            <person name="Martinez A.T."/>
            <person name="Grigoriev I.V."/>
        </authorList>
    </citation>
    <scope>NUCLEOTIDE SEQUENCE</scope>
    <source>
        <strain evidence="8">CIRM-BRFM 674</strain>
    </source>
</reference>
<evidence type="ECO:0000256" key="5">
    <source>
        <dbReference type="ARBA" id="ARBA00023242"/>
    </source>
</evidence>
<dbReference type="OrthoDB" id="429950at2759"/>
<keyword evidence="3" id="KW-0863">Zinc-finger</keyword>
<evidence type="ECO:0000256" key="2">
    <source>
        <dbReference type="ARBA" id="ARBA00022723"/>
    </source>
</evidence>
<dbReference type="AlphaFoldDB" id="A0A9P5Z6F7"/>
<comment type="caution">
    <text evidence="8">The sequence shown here is derived from an EMBL/GenBank/DDBJ whole genome shotgun (WGS) entry which is preliminary data.</text>
</comment>
<evidence type="ECO:0000313" key="9">
    <source>
        <dbReference type="Proteomes" id="UP000807469"/>
    </source>
</evidence>
<protein>
    <submittedName>
        <fullName evidence="8">Zf-PARP-domain-containing protein</fullName>
    </submittedName>
</protein>